<sequence>MAVKRKRIKLGDVYAIPLPDGQFAFGRRFKDAGIAIYHHRGKSMEDLPSGENYQFFVGVYDDVLKSGQWPVVDHRHFTHEEEAWPPPKCIMDNLNGECSIYYKGEIRASTQTECEGLEIAAVWDVEHIVDRIMGDDKWQKTL</sequence>
<dbReference type="InterPro" id="IPR029278">
    <property type="entry name" value="Imm26"/>
</dbReference>
<proteinExistence type="predicted"/>
<dbReference type="Pfam" id="PF15428">
    <property type="entry name" value="Imm26"/>
    <property type="match status" value="1"/>
</dbReference>
<protein>
    <submittedName>
        <fullName evidence="1">Imm26 family immunity protein</fullName>
    </submittedName>
</protein>
<organism evidence="1 2">
    <name type="scientific">Paenibacillus aurantiacus</name>
    <dbReference type="NCBI Taxonomy" id="1936118"/>
    <lineage>
        <taxon>Bacteria</taxon>
        <taxon>Bacillati</taxon>
        <taxon>Bacillota</taxon>
        <taxon>Bacilli</taxon>
        <taxon>Bacillales</taxon>
        <taxon>Paenibacillaceae</taxon>
        <taxon>Paenibacillus</taxon>
    </lineage>
</organism>
<gene>
    <name evidence="1" type="ORF">ACFFSY_20290</name>
</gene>
<dbReference type="RefSeq" id="WP_377497421.1">
    <property type="nucleotide sequence ID" value="NZ_JBHMDO010000033.1"/>
</dbReference>
<evidence type="ECO:0000313" key="1">
    <source>
        <dbReference type="EMBL" id="MFB9328276.1"/>
    </source>
</evidence>
<comment type="caution">
    <text evidence="1">The sequence shown here is derived from an EMBL/GenBank/DDBJ whole genome shotgun (WGS) entry which is preliminary data.</text>
</comment>
<name>A0ABV5KSS5_9BACL</name>
<dbReference type="EMBL" id="JBHMDO010000033">
    <property type="protein sequence ID" value="MFB9328276.1"/>
    <property type="molecule type" value="Genomic_DNA"/>
</dbReference>
<keyword evidence="2" id="KW-1185">Reference proteome</keyword>
<evidence type="ECO:0000313" key="2">
    <source>
        <dbReference type="Proteomes" id="UP001589747"/>
    </source>
</evidence>
<reference evidence="1 2" key="1">
    <citation type="submission" date="2024-09" db="EMBL/GenBank/DDBJ databases">
        <authorList>
            <person name="Sun Q."/>
            <person name="Mori K."/>
        </authorList>
    </citation>
    <scope>NUCLEOTIDE SEQUENCE [LARGE SCALE GENOMIC DNA]</scope>
    <source>
        <strain evidence="1 2">TISTR 2452</strain>
    </source>
</reference>
<accession>A0ABV5KSS5</accession>
<dbReference type="Proteomes" id="UP001589747">
    <property type="component" value="Unassembled WGS sequence"/>
</dbReference>